<organism evidence="1 2">
    <name type="scientific">Spiromyces aspiralis</name>
    <dbReference type="NCBI Taxonomy" id="68401"/>
    <lineage>
        <taxon>Eukaryota</taxon>
        <taxon>Fungi</taxon>
        <taxon>Fungi incertae sedis</taxon>
        <taxon>Zoopagomycota</taxon>
        <taxon>Kickxellomycotina</taxon>
        <taxon>Kickxellomycetes</taxon>
        <taxon>Kickxellales</taxon>
        <taxon>Kickxellaceae</taxon>
        <taxon>Spiromyces</taxon>
    </lineage>
</organism>
<sequence length="177" mass="17985">MRSSAFTAVVLAAVANAQGLEQFFSQSYSDIAPMINQAVNQFKGLVPDLYESFTSAAGGTTLPSTFNPEEYSKVISAFGGEEQAIALLSQIGITADVAASTPTGNTEDASQSASGSSPAESESNNNNSSSHSHSGSDSESDESTSASSLASSKASSASSKASSRISSILSSDDEDSE</sequence>
<keyword evidence="2" id="KW-1185">Reference proteome</keyword>
<gene>
    <name evidence="1" type="ORF">EV182_007622</name>
</gene>
<name>A0ACC1HS10_9FUNG</name>
<protein>
    <submittedName>
        <fullName evidence="1">Uncharacterized protein</fullName>
    </submittedName>
</protein>
<dbReference type="EMBL" id="JAMZIH010003606">
    <property type="protein sequence ID" value="KAJ1676719.1"/>
    <property type="molecule type" value="Genomic_DNA"/>
</dbReference>
<accession>A0ACC1HS10</accession>
<reference evidence="1" key="1">
    <citation type="submission" date="2022-06" db="EMBL/GenBank/DDBJ databases">
        <title>Phylogenomic reconstructions and comparative analyses of Kickxellomycotina fungi.</title>
        <authorList>
            <person name="Reynolds N.K."/>
            <person name="Stajich J.E."/>
            <person name="Barry K."/>
            <person name="Grigoriev I.V."/>
            <person name="Crous P."/>
            <person name="Smith M.E."/>
        </authorList>
    </citation>
    <scope>NUCLEOTIDE SEQUENCE</scope>
    <source>
        <strain evidence="1">RSA 2271</strain>
    </source>
</reference>
<feature type="non-terminal residue" evidence="1">
    <location>
        <position position="177"/>
    </location>
</feature>
<dbReference type="Proteomes" id="UP001145114">
    <property type="component" value="Unassembled WGS sequence"/>
</dbReference>
<proteinExistence type="predicted"/>
<evidence type="ECO:0000313" key="1">
    <source>
        <dbReference type="EMBL" id="KAJ1676719.1"/>
    </source>
</evidence>
<comment type="caution">
    <text evidence="1">The sequence shown here is derived from an EMBL/GenBank/DDBJ whole genome shotgun (WGS) entry which is preliminary data.</text>
</comment>
<evidence type="ECO:0000313" key="2">
    <source>
        <dbReference type="Proteomes" id="UP001145114"/>
    </source>
</evidence>